<reference evidence="1 2" key="1">
    <citation type="journal article" date="2007" name="Science">
        <title>The Chlamydomonas genome reveals the evolution of key animal and plant functions.</title>
        <authorList>
            <person name="Merchant S.S."/>
            <person name="Prochnik S.E."/>
            <person name="Vallon O."/>
            <person name="Harris E.H."/>
            <person name="Karpowicz S.J."/>
            <person name="Witman G.B."/>
            <person name="Terry A."/>
            <person name="Salamov A."/>
            <person name="Fritz-Laylin L.K."/>
            <person name="Marechal-Drouard L."/>
            <person name="Marshall W.F."/>
            <person name="Qu L.H."/>
            <person name="Nelson D.R."/>
            <person name="Sanderfoot A.A."/>
            <person name="Spalding M.H."/>
            <person name="Kapitonov V.V."/>
            <person name="Ren Q."/>
            <person name="Ferris P."/>
            <person name="Lindquist E."/>
            <person name="Shapiro H."/>
            <person name="Lucas S.M."/>
            <person name="Grimwood J."/>
            <person name="Schmutz J."/>
            <person name="Cardol P."/>
            <person name="Cerutti H."/>
            <person name="Chanfreau G."/>
            <person name="Chen C.L."/>
            <person name="Cognat V."/>
            <person name="Croft M.T."/>
            <person name="Dent R."/>
            <person name="Dutcher S."/>
            <person name="Fernandez E."/>
            <person name="Fukuzawa H."/>
            <person name="Gonzalez-Ballester D."/>
            <person name="Gonzalez-Halphen D."/>
            <person name="Hallmann A."/>
            <person name="Hanikenne M."/>
            <person name="Hippler M."/>
            <person name="Inwood W."/>
            <person name="Jabbari K."/>
            <person name="Kalanon M."/>
            <person name="Kuras R."/>
            <person name="Lefebvre P.A."/>
            <person name="Lemaire S.D."/>
            <person name="Lobanov A.V."/>
            <person name="Lohr M."/>
            <person name="Manuell A."/>
            <person name="Meier I."/>
            <person name="Mets L."/>
            <person name="Mittag M."/>
            <person name="Mittelmeier T."/>
            <person name="Moroney J.V."/>
            <person name="Moseley J."/>
            <person name="Napoli C."/>
            <person name="Nedelcu A.M."/>
            <person name="Niyogi K."/>
            <person name="Novoselov S.V."/>
            <person name="Paulsen I.T."/>
            <person name="Pazour G."/>
            <person name="Purton S."/>
            <person name="Ral J.P."/>
            <person name="Riano-Pachon D.M."/>
            <person name="Riekhof W."/>
            <person name="Rymarquis L."/>
            <person name="Schroda M."/>
            <person name="Stern D."/>
            <person name="Umen J."/>
            <person name="Willows R."/>
            <person name="Wilson N."/>
            <person name="Zimmer S.L."/>
            <person name="Allmer J."/>
            <person name="Balk J."/>
            <person name="Bisova K."/>
            <person name="Chen C.J."/>
            <person name="Elias M."/>
            <person name="Gendler K."/>
            <person name="Hauser C."/>
            <person name="Lamb M.R."/>
            <person name="Ledford H."/>
            <person name="Long J.C."/>
            <person name="Minagawa J."/>
            <person name="Page M.D."/>
            <person name="Pan J."/>
            <person name="Pootakham W."/>
            <person name="Roje S."/>
            <person name="Rose A."/>
            <person name="Stahlberg E."/>
            <person name="Terauchi A.M."/>
            <person name="Yang P."/>
            <person name="Ball S."/>
            <person name="Bowler C."/>
            <person name="Dieckmann C.L."/>
            <person name="Gladyshev V.N."/>
            <person name="Green P."/>
            <person name="Jorgensen R."/>
            <person name="Mayfield S."/>
            <person name="Mueller-Roeber B."/>
            <person name="Rajamani S."/>
            <person name="Sayre R.T."/>
            <person name="Brokstein P."/>
            <person name="Dubchak I."/>
            <person name="Goodstein D."/>
            <person name="Hornick L."/>
            <person name="Huang Y.W."/>
            <person name="Jhaveri J."/>
            <person name="Luo Y."/>
            <person name="Martinez D."/>
            <person name="Ngau W.C."/>
            <person name="Otillar B."/>
            <person name="Poliakov A."/>
            <person name="Porter A."/>
            <person name="Szajkowski L."/>
            <person name="Werner G."/>
            <person name="Zhou K."/>
            <person name="Grigoriev I.V."/>
            <person name="Rokhsar D.S."/>
            <person name="Grossman A.R."/>
        </authorList>
    </citation>
    <scope>NUCLEOTIDE SEQUENCE [LARGE SCALE GENOMIC DNA]</scope>
    <source>
        <strain evidence="2">CC-503</strain>
    </source>
</reference>
<dbReference type="RefSeq" id="XP_042922563.1">
    <property type="nucleotide sequence ID" value="XM_043063995.1"/>
</dbReference>
<evidence type="ECO:0000313" key="2">
    <source>
        <dbReference type="Proteomes" id="UP000006906"/>
    </source>
</evidence>
<name>A0A2K3DJ58_CHLRE</name>
<dbReference type="AlphaFoldDB" id="A0A2K3DJ58"/>
<dbReference type="KEGG" id="cre:CHLRE_07g322800v5"/>
<dbReference type="EMBL" id="CM008968">
    <property type="protein sequence ID" value="PNW80561.1"/>
    <property type="molecule type" value="Genomic_DNA"/>
</dbReference>
<dbReference type="InParanoid" id="A0A2K3DJ58"/>
<dbReference type="ExpressionAtlas" id="A0A2K3DJ58">
    <property type="expression patterns" value="baseline and differential"/>
</dbReference>
<dbReference type="PaxDb" id="3055-EDO95702"/>
<dbReference type="Gramene" id="PNW80561">
    <property type="protein sequence ID" value="PNW80561"/>
    <property type="gene ID" value="CHLRE_07g322800v5"/>
</dbReference>
<protein>
    <submittedName>
        <fullName evidence="1">Uncharacterized protein</fullName>
    </submittedName>
</protein>
<dbReference type="Proteomes" id="UP000006906">
    <property type="component" value="Chromosome 7"/>
</dbReference>
<proteinExistence type="predicted"/>
<gene>
    <name evidence="1" type="ORF">CHLRE_07g322800v5</name>
</gene>
<dbReference type="GeneID" id="5726415"/>
<sequence>MDSVNVATLWYQIVVFAKPHNFTACQQFARSLLGKTLAFVPTMELRPLANVLYAMGKLRLDLASEPTGPYLTSHVEERVAELLDKEGFHNEKDIGQLWYGLALCKYKWDSGLLTRLAAGTIEEMEAWEGLAGAGDALANMAQLAESISLTPQQKAELVRAIGVLTDRVDEERKCFQALTGMAWATQRLQLPMPKQLLRRQVNLLLAAPRPINSDRSTRAHFSHFFRHCAKLGLTPDSPAEAQAWFDVLNDAGPAEWNVDEIRWGLGTLVSCNTYSPSPEAKQMVQRAAASKGVRSAADVRVLLELSEAWGIALPVEVRARLVRIRGSGGPKP</sequence>
<dbReference type="OrthoDB" id="549599at2759"/>
<organism evidence="1 2">
    <name type="scientific">Chlamydomonas reinhardtii</name>
    <name type="common">Chlamydomonas smithii</name>
    <dbReference type="NCBI Taxonomy" id="3055"/>
    <lineage>
        <taxon>Eukaryota</taxon>
        <taxon>Viridiplantae</taxon>
        <taxon>Chlorophyta</taxon>
        <taxon>core chlorophytes</taxon>
        <taxon>Chlorophyceae</taxon>
        <taxon>CS clade</taxon>
        <taxon>Chlamydomonadales</taxon>
        <taxon>Chlamydomonadaceae</taxon>
        <taxon>Chlamydomonas</taxon>
    </lineage>
</organism>
<keyword evidence="2" id="KW-1185">Reference proteome</keyword>
<accession>A0A2K3DJ58</accession>
<evidence type="ECO:0000313" key="1">
    <source>
        <dbReference type="EMBL" id="PNW80561.1"/>
    </source>
</evidence>